<dbReference type="eggNOG" id="COG0457">
    <property type="taxonomic scope" value="Bacteria"/>
</dbReference>
<dbReference type="AlphaFoldDB" id="B8CX30"/>
<gene>
    <name evidence="3" type="ordered locus">Hore_10950</name>
</gene>
<proteinExistence type="predicted"/>
<evidence type="ECO:0000259" key="2">
    <source>
        <dbReference type="Pfam" id="PF08486"/>
    </source>
</evidence>
<keyword evidence="1" id="KW-1133">Transmembrane helix</keyword>
<dbReference type="InterPro" id="IPR013486">
    <property type="entry name" value="SpoIID/LytB"/>
</dbReference>
<accession>B8CX30</accession>
<dbReference type="KEGG" id="hor:Hore_10950"/>
<feature type="domain" description="Sporulation stage II protein D amidase enhancer LytB N-terminal" evidence="2">
    <location>
        <begin position="419"/>
        <end position="508"/>
    </location>
</feature>
<dbReference type="NCBIfam" id="TIGR02669">
    <property type="entry name" value="SpoIID_LytB"/>
    <property type="match status" value="1"/>
</dbReference>
<evidence type="ECO:0000313" key="4">
    <source>
        <dbReference type="Proteomes" id="UP000000719"/>
    </source>
</evidence>
<keyword evidence="1" id="KW-0472">Membrane</keyword>
<dbReference type="eggNOG" id="COG2385">
    <property type="taxonomic scope" value="Bacteria"/>
</dbReference>
<dbReference type="RefSeq" id="WP_012636034.1">
    <property type="nucleotide sequence ID" value="NC_011899.1"/>
</dbReference>
<dbReference type="InterPro" id="IPR051922">
    <property type="entry name" value="Bact_Sporulation_Assoc"/>
</dbReference>
<dbReference type="InterPro" id="IPR013693">
    <property type="entry name" value="SpoIID/LytB_N"/>
</dbReference>
<dbReference type="SUPFAM" id="SSF48452">
    <property type="entry name" value="TPR-like"/>
    <property type="match status" value="1"/>
</dbReference>
<dbReference type="PANTHER" id="PTHR30032:SF4">
    <property type="entry name" value="AMIDASE ENHANCER"/>
    <property type="match status" value="1"/>
</dbReference>
<feature type="transmembrane region" description="Helical" evidence="1">
    <location>
        <begin position="6"/>
        <end position="26"/>
    </location>
</feature>
<dbReference type="STRING" id="373903.Hore_10950"/>
<evidence type="ECO:0000313" key="3">
    <source>
        <dbReference type="EMBL" id="ACL69849.1"/>
    </source>
</evidence>
<dbReference type="SMART" id="SM00028">
    <property type="entry name" value="TPR"/>
    <property type="match status" value="4"/>
</dbReference>
<dbReference type="InterPro" id="IPR011990">
    <property type="entry name" value="TPR-like_helical_dom_sf"/>
</dbReference>
<evidence type="ECO:0000256" key="1">
    <source>
        <dbReference type="SAM" id="Phobius"/>
    </source>
</evidence>
<dbReference type="Pfam" id="PF08486">
    <property type="entry name" value="SpoIID"/>
    <property type="match status" value="1"/>
</dbReference>
<protein>
    <submittedName>
        <fullName evidence="3">SpoIID/LytB domain protein</fullName>
    </submittedName>
</protein>
<dbReference type="GO" id="GO:0030435">
    <property type="term" value="P:sporulation resulting in formation of a cellular spore"/>
    <property type="evidence" value="ECO:0007669"/>
    <property type="project" value="InterPro"/>
</dbReference>
<name>B8CX30_HALOH</name>
<dbReference type="InterPro" id="IPR019734">
    <property type="entry name" value="TPR_rpt"/>
</dbReference>
<keyword evidence="1" id="KW-0812">Transmembrane</keyword>
<dbReference type="EMBL" id="CP001098">
    <property type="protein sequence ID" value="ACL69849.1"/>
    <property type="molecule type" value="Genomic_DNA"/>
</dbReference>
<reference evidence="3 4" key="1">
    <citation type="journal article" date="2009" name="PLoS ONE">
        <title>Genome analysis of the anaerobic thermohalophilic bacterium Halothermothrix orenii.</title>
        <authorList>
            <person name="Mavromatis K."/>
            <person name="Ivanova N."/>
            <person name="Anderson I."/>
            <person name="Lykidis A."/>
            <person name="Hooper S.D."/>
            <person name="Sun H."/>
            <person name="Kunin V."/>
            <person name="Lapidus A."/>
            <person name="Hugenholtz P."/>
            <person name="Patel B."/>
            <person name="Kyrpides N.C."/>
        </authorList>
    </citation>
    <scope>NUCLEOTIDE SEQUENCE [LARGE SCALE GENOMIC DNA]</scope>
    <source>
        <strain evidence="4">H 168 / OCM 544 / DSM 9562</strain>
    </source>
</reference>
<dbReference type="HOGENOM" id="CLU_389698_0_0_9"/>
<dbReference type="Proteomes" id="UP000000719">
    <property type="component" value="Chromosome"/>
</dbReference>
<dbReference type="PANTHER" id="PTHR30032">
    <property type="entry name" value="N-ACETYLMURAMOYL-L-ALANINE AMIDASE-RELATED"/>
    <property type="match status" value="1"/>
</dbReference>
<organism evidence="3 4">
    <name type="scientific">Halothermothrix orenii (strain H 168 / OCM 544 / DSM 9562)</name>
    <dbReference type="NCBI Taxonomy" id="373903"/>
    <lineage>
        <taxon>Bacteria</taxon>
        <taxon>Bacillati</taxon>
        <taxon>Bacillota</taxon>
        <taxon>Clostridia</taxon>
        <taxon>Halanaerobiales</taxon>
        <taxon>Halothermotrichaceae</taxon>
        <taxon>Halothermothrix</taxon>
    </lineage>
</organism>
<dbReference type="OrthoDB" id="9794671at2"/>
<keyword evidence="4" id="KW-1185">Reference proteome</keyword>
<sequence length="708" mass="81945">MYHFSYKNTLIILVAMITFVTMLISIDGERVSGLTKLLETDLTDFEIHNLYKKARTEYYNGNPLKAYDLYKTIHGARSKDLRSLKNLVTLSEELGQYEDTLFYLNRLINLEPENIYWKYKKGQVFYQSARYESAYKLLYDTYQLLNQNNNKNGQILSNKEKSLLNYYLGKIHQLKGETDKAKKHFQNGIKLYSDLPLNYMGLAGVFKNERQYKKAVYHYKLSLSRDYSLSFIYPELAILMEKLNNYEDAYYYWKKSLATGNSTNRARKKITFYEENYPAIIKKEESEKEKKRENIYWRRVEPVYGENIPELRIGLVEGVKSISFQASSDFAFVLKGNNKPLLQGNANTEWSVKREEGTYFIFKEKKLIRKYKSNKPLVIKSNKHGLFLLYDLAYGKGYFWADNEDRQFRGALEAYPVNDGFNLINIVNVEAYLLSVVPSEMPAWWPHEALKTQAVAARSYALAHLNRHKDDGYNLCAEVHCAAYRGVEKESPRTTKAILETMGEVITYHNRIIDAVFSSNSGGFSESSYDIWGSKLPYLPGSNNMIDNNIEFPLDPYKLERWLITDTPSYSNNPRYSPNNSYRWVKYLPIGVLEEKLNIKDIINIIPLEKSKGGSVLKLKITGRNKSLTLSGGRIRSYLGGLRSSRFLIKKIYSPEGTISSLILYGGGWGHNVGLDQTAAASMADEGFNYKQILKHFYKETEIKKLYE</sequence>
<dbReference type="GO" id="GO:0030288">
    <property type="term" value="C:outer membrane-bounded periplasmic space"/>
    <property type="evidence" value="ECO:0007669"/>
    <property type="project" value="TreeGrafter"/>
</dbReference>
<dbReference type="Gene3D" id="1.25.40.10">
    <property type="entry name" value="Tetratricopeptide repeat domain"/>
    <property type="match status" value="2"/>
</dbReference>